<dbReference type="SUPFAM" id="SSF50156">
    <property type="entry name" value="PDZ domain-like"/>
    <property type="match status" value="1"/>
</dbReference>
<dbReference type="STRING" id="1159017.SAMN02927930_00440"/>
<accession>A0A1G6AS99</accession>
<keyword evidence="3" id="KW-1185">Reference proteome</keyword>
<evidence type="ECO:0008006" key="4">
    <source>
        <dbReference type="Google" id="ProtNLM"/>
    </source>
</evidence>
<evidence type="ECO:0000313" key="2">
    <source>
        <dbReference type="EMBL" id="SDB11272.1"/>
    </source>
</evidence>
<evidence type="ECO:0000313" key="3">
    <source>
        <dbReference type="Proteomes" id="UP000199626"/>
    </source>
</evidence>
<dbReference type="AlphaFoldDB" id="A0A1G6AS99"/>
<dbReference type="EMBL" id="FMXN01000002">
    <property type="protein sequence ID" value="SDB11272.1"/>
    <property type="molecule type" value="Genomic_DNA"/>
</dbReference>
<dbReference type="OrthoDB" id="6402251at2"/>
<dbReference type="InterPro" id="IPR036034">
    <property type="entry name" value="PDZ_sf"/>
</dbReference>
<protein>
    <recommendedName>
        <fullName evidence="4">PDZ domain-containing protein</fullName>
    </recommendedName>
</protein>
<dbReference type="Gene3D" id="2.30.42.10">
    <property type="match status" value="1"/>
</dbReference>
<sequence>MRWITFLLIITLSGLNPSAAAQELDAREHARAAAVAASKTVSSREPITLQEPARSYFEWGAIVADNGQVLSVRPGSVAATMGLQPQDQLIHVNEFPFEPGQLSQFLTKISELEHNQSFVVGVRRDQQTLDLTGTVRATVIPGWRLEVFHEVEETSLAPETAQQCGRISVFFTPPAAADLHPAFINSIDGTNVRIQNPTLKLAAQEYQVGVHELIQDPSVRRGRGIAPEKYLTLTIEPNKVYHIGARFIPAKRFKYIRGDYWEPEVWKVTEQNCQLD</sequence>
<feature type="signal peptide" evidence="1">
    <location>
        <begin position="1"/>
        <end position="21"/>
    </location>
</feature>
<dbReference type="RefSeq" id="WP_092591310.1">
    <property type="nucleotide sequence ID" value="NZ_FMXN01000002.1"/>
</dbReference>
<organism evidence="2 3">
    <name type="scientific">Pseudidiomarina indica</name>
    <dbReference type="NCBI Taxonomy" id="1159017"/>
    <lineage>
        <taxon>Bacteria</taxon>
        <taxon>Pseudomonadati</taxon>
        <taxon>Pseudomonadota</taxon>
        <taxon>Gammaproteobacteria</taxon>
        <taxon>Alteromonadales</taxon>
        <taxon>Idiomarinaceae</taxon>
        <taxon>Pseudidiomarina</taxon>
    </lineage>
</organism>
<feature type="chain" id="PRO_5011568480" description="PDZ domain-containing protein" evidence="1">
    <location>
        <begin position="22"/>
        <end position="276"/>
    </location>
</feature>
<gene>
    <name evidence="2" type="ORF">SAMN02927930_00440</name>
</gene>
<proteinExistence type="predicted"/>
<reference evidence="3" key="1">
    <citation type="submission" date="2016-10" db="EMBL/GenBank/DDBJ databases">
        <authorList>
            <person name="Varghese N."/>
            <person name="Submissions S."/>
        </authorList>
    </citation>
    <scope>NUCLEOTIDE SEQUENCE [LARGE SCALE GENOMIC DNA]</scope>
    <source>
        <strain evidence="3">CGMCC 1.10824</strain>
    </source>
</reference>
<keyword evidence="1" id="KW-0732">Signal</keyword>
<dbReference type="Proteomes" id="UP000199626">
    <property type="component" value="Unassembled WGS sequence"/>
</dbReference>
<evidence type="ECO:0000256" key="1">
    <source>
        <dbReference type="SAM" id="SignalP"/>
    </source>
</evidence>
<name>A0A1G6AS99_9GAMM</name>